<dbReference type="EMBL" id="AVOT02016419">
    <property type="protein sequence ID" value="MBW0501608.1"/>
    <property type="molecule type" value="Genomic_DNA"/>
</dbReference>
<reference evidence="1" key="1">
    <citation type="submission" date="2021-03" db="EMBL/GenBank/DDBJ databases">
        <title>Draft genome sequence of rust myrtle Austropuccinia psidii MF-1, a brazilian biotype.</title>
        <authorList>
            <person name="Quecine M.C."/>
            <person name="Pachon D.M.R."/>
            <person name="Bonatelli M.L."/>
            <person name="Correr F.H."/>
            <person name="Franceschini L.M."/>
            <person name="Leite T.F."/>
            <person name="Margarido G.R.A."/>
            <person name="Almeida C.A."/>
            <person name="Ferrarezi J.A."/>
            <person name="Labate C.A."/>
        </authorList>
    </citation>
    <scope>NUCLEOTIDE SEQUENCE</scope>
    <source>
        <strain evidence="1">MF-1</strain>
    </source>
</reference>
<evidence type="ECO:0000313" key="1">
    <source>
        <dbReference type="EMBL" id="MBW0501608.1"/>
    </source>
</evidence>
<accession>A0A9Q3HDP4</accession>
<dbReference type="Proteomes" id="UP000765509">
    <property type="component" value="Unassembled WGS sequence"/>
</dbReference>
<protein>
    <submittedName>
        <fullName evidence="1">Uncharacterized protein</fullName>
    </submittedName>
</protein>
<gene>
    <name evidence="1" type="ORF">O181_041323</name>
</gene>
<proteinExistence type="predicted"/>
<comment type="caution">
    <text evidence="1">The sequence shown here is derived from an EMBL/GenBank/DDBJ whole genome shotgun (WGS) entry which is preliminary data.</text>
</comment>
<evidence type="ECO:0000313" key="2">
    <source>
        <dbReference type="Proteomes" id="UP000765509"/>
    </source>
</evidence>
<sequence length="118" mass="13407">MSQRESSQLLEACSCNHRGRIGYDPLLGISFVNTKRVSGVPKKGQSAPHNHQDPLPQKRFFTRAFRKRSSSHNASLQYTPSRHPWNPLSFLKGRKAKTTSIIFAPNYDYMADNQQDSS</sequence>
<organism evidence="1 2">
    <name type="scientific">Austropuccinia psidii MF-1</name>
    <dbReference type="NCBI Taxonomy" id="1389203"/>
    <lineage>
        <taxon>Eukaryota</taxon>
        <taxon>Fungi</taxon>
        <taxon>Dikarya</taxon>
        <taxon>Basidiomycota</taxon>
        <taxon>Pucciniomycotina</taxon>
        <taxon>Pucciniomycetes</taxon>
        <taxon>Pucciniales</taxon>
        <taxon>Sphaerophragmiaceae</taxon>
        <taxon>Austropuccinia</taxon>
    </lineage>
</organism>
<dbReference type="AlphaFoldDB" id="A0A9Q3HDP4"/>
<name>A0A9Q3HDP4_9BASI</name>
<keyword evidence="2" id="KW-1185">Reference proteome</keyword>